<dbReference type="KEGG" id="vg:26516634"/>
<dbReference type="RefSeq" id="YP_009188164.1">
    <property type="nucleotide sequence ID" value="NC_028663.1"/>
</dbReference>
<accession>A0A0C5AAV8</accession>
<evidence type="ECO:0000313" key="2">
    <source>
        <dbReference type="Proteomes" id="UP000032135"/>
    </source>
</evidence>
<keyword evidence="2" id="KW-1185">Reference proteome</keyword>
<dbReference type="OrthoDB" id="28155at10239"/>
<dbReference type="GeneID" id="26516634"/>
<dbReference type="EMBL" id="KP211958">
    <property type="protein sequence ID" value="AJK27516.1"/>
    <property type="molecule type" value="Genomic_DNA"/>
</dbReference>
<proteinExistence type="predicted"/>
<sequence length="65" mass="7281">MSIPTKLETLLDLYDEGNLPPDEIGDMCQFLIDLGLNETLTQYTQICDYCILEGICYDVAVGDTM</sequence>
<reference evidence="1 2" key="1">
    <citation type="submission" date="2014-11" db="EMBL/GenBank/DDBJ databases">
        <authorList>
            <person name="Fedida A."/>
            <person name="Lindell D."/>
        </authorList>
    </citation>
    <scope>NUCLEOTIDE SEQUENCE [LARGE SCALE GENOMIC DNA]</scope>
</reference>
<protein>
    <submittedName>
        <fullName evidence="1">Uncharacterized protein</fullName>
    </submittedName>
</protein>
<name>A0A0C5AAV8_9CAUD</name>
<organism evidence="1 2">
    <name type="scientific">Cyanophage P-TIM40</name>
    <dbReference type="NCBI Taxonomy" id="1589733"/>
    <lineage>
        <taxon>Viruses</taxon>
        <taxon>Duplodnaviria</taxon>
        <taxon>Heunggongvirae</taxon>
        <taxon>Uroviricota</taxon>
        <taxon>Caudoviricetes</taxon>
        <taxon>Pantevenvirales</taxon>
        <taxon>Kyanoviridae</taxon>
        <taxon>Libanvirus</taxon>
        <taxon>Libanvirus ptim40</taxon>
    </lineage>
</organism>
<dbReference type="Proteomes" id="UP000032135">
    <property type="component" value="Segment"/>
</dbReference>
<evidence type="ECO:0000313" key="1">
    <source>
        <dbReference type="EMBL" id="AJK27516.1"/>
    </source>
</evidence>
<gene>
    <name evidence="1" type="ORF">PTIM40_89</name>
</gene>